<proteinExistence type="predicted"/>
<dbReference type="PROSITE" id="PS00894">
    <property type="entry name" value="HTH_DEOR_1"/>
    <property type="match status" value="1"/>
</dbReference>
<evidence type="ECO:0000313" key="6">
    <source>
        <dbReference type="Proteomes" id="UP000645555"/>
    </source>
</evidence>
<dbReference type="InterPro" id="IPR026881">
    <property type="entry name" value="WYL_dom"/>
</dbReference>
<dbReference type="PANTHER" id="PTHR34580">
    <property type="match status" value="1"/>
</dbReference>
<dbReference type="PANTHER" id="PTHR34580:SF3">
    <property type="entry name" value="PROTEIN PAFB"/>
    <property type="match status" value="1"/>
</dbReference>
<keyword evidence="1" id="KW-0805">Transcription regulation</keyword>
<dbReference type="InterPro" id="IPR001034">
    <property type="entry name" value="DeoR_HTH"/>
</dbReference>
<dbReference type="Gene3D" id="1.10.10.10">
    <property type="entry name" value="Winged helix-like DNA-binding domain superfamily/Winged helix DNA-binding domain"/>
    <property type="match status" value="1"/>
</dbReference>
<dbReference type="PROSITE" id="PS51000">
    <property type="entry name" value="HTH_DEOR_2"/>
    <property type="match status" value="1"/>
</dbReference>
<dbReference type="InterPro" id="IPR051534">
    <property type="entry name" value="CBASS_pafABC_assoc_protein"/>
</dbReference>
<keyword evidence="3" id="KW-0804">Transcription</keyword>
<dbReference type="EMBL" id="BMWD01000004">
    <property type="protein sequence ID" value="GGX50419.1"/>
    <property type="molecule type" value="Genomic_DNA"/>
</dbReference>
<dbReference type="Pfam" id="PF13280">
    <property type="entry name" value="WYL"/>
    <property type="match status" value="1"/>
</dbReference>
<dbReference type="GO" id="GO:0003700">
    <property type="term" value="F:DNA-binding transcription factor activity"/>
    <property type="evidence" value="ECO:0007669"/>
    <property type="project" value="InterPro"/>
</dbReference>
<reference evidence="5" key="2">
    <citation type="submission" date="2020-09" db="EMBL/GenBank/DDBJ databases">
        <authorList>
            <person name="Sun Q."/>
            <person name="Ohkuma M."/>
        </authorList>
    </citation>
    <scope>NUCLEOTIDE SEQUENCE</scope>
    <source>
        <strain evidence="5">JCM 4956</strain>
    </source>
</reference>
<keyword evidence="6" id="KW-1185">Reference proteome</keyword>
<accession>A0A918K5D2</accession>
<dbReference type="InterPro" id="IPR036390">
    <property type="entry name" value="WH_DNA-bd_sf"/>
</dbReference>
<gene>
    <name evidence="5" type="ORF">GCM10010515_17290</name>
</gene>
<dbReference type="AlphaFoldDB" id="A0A918K5D2"/>
<evidence type="ECO:0000313" key="5">
    <source>
        <dbReference type="EMBL" id="GGX50419.1"/>
    </source>
</evidence>
<evidence type="ECO:0000259" key="4">
    <source>
        <dbReference type="PROSITE" id="PS51000"/>
    </source>
</evidence>
<sequence>MHPVRRGRRRGQWLSATGGRLAAMVETSARLLRLLSLLQAHREWSGADLADRLGVTPRTVRRDVDRLRELGYPVNASPGTGGGYQLGAGAELPPLLLDDDEAVAVAVGLRTAAGQGIDGIGETSVRALAKLEQVLPHRLRRRVGALNDFTVPMLRGPVPSPVDPAVLTELAAACRDSERLRFEYRDHEGATSRRTVEPHRLVCTERRWYLVGWDVDRDDWRTFRADRVSPRPPHGPRFPPRRPPADDLAAYVSKGVSVRAYATQAVVRLLVPLEEAARRVSPSAGTLEADGPASCVLRTGAANLDVMVIHVMLMGIEFEVLEPVALLDAIRAGRDRLTAALDRSGAAAPPAARTGPAAR</sequence>
<dbReference type="Pfam" id="PF25583">
    <property type="entry name" value="WCX"/>
    <property type="match status" value="1"/>
</dbReference>
<evidence type="ECO:0000256" key="3">
    <source>
        <dbReference type="ARBA" id="ARBA00023163"/>
    </source>
</evidence>
<dbReference type="InterPro" id="IPR036388">
    <property type="entry name" value="WH-like_DNA-bd_sf"/>
</dbReference>
<dbReference type="Pfam" id="PF08279">
    <property type="entry name" value="HTH_11"/>
    <property type="match status" value="1"/>
</dbReference>
<reference evidence="5" key="1">
    <citation type="journal article" date="2014" name="Int. J. Syst. Evol. Microbiol.">
        <title>Complete genome sequence of Corynebacterium casei LMG S-19264T (=DSM 44701T), isolated from a smear-ripened cheese.</title>
        <authorList>
            <consortium name="US DOE Joint Genome Institute (JGI-PGF)"/>
            <person name="Walter F."/>
            <person name="Albersmeier A."/>
            <person name="Kalinowski J."/>
            <person name="Ruckert C."/>
        </authorList>
    </citation>
    <scope>NUCLEOTIDE SEQUENCE</scope>
    <source>
        <strain evidence="5">JCM 4956</strain>
    </source>
</reference>
<organism evidence="5 6">
    <name type="scientific">Streptomyces fructofermentans</name>
    <dbReference type="NCBI Taxonomy" id="152141"/>
    <lineage>
        <taxon>Bacteria</taxon>
        <taxon>Bacillati</taxon>
        <taxon>Actinomycetota</taxon>
        <taxon>Actinomycetes</taxon>
        <taxon>Kitasatosporales</taxon>
        <taxon>Streptomycetaceae</taxon>
        <taxon>Streptomyces</taxon>
    </lineage>
</organism>
<dbReference type="InterPro" id="IPR057727">
    <property type="entry name" value="WCX_dom"/>
</dbReference>
<dbReference type="InterPro" id="IPR018356">
    <property type="entry name" value="Tscrpt_reg_HTH_DeoR_CS"/>
</dbReference>
<dbReference type="InterPro" id="IPR013196">
    <property type="entry name" value="HTH_11"/>
</dbReference>
<evidence type="ECO:0000256" key="1">
    <source>
        <dbReference type="ARBA" id="ARBA00023015"/>
    </source>
</evidence>
<dbReference type="PROSITE" id="PS52050">
    <property type="entry name" value="WYL"/>
    <property type="match status" value="1"/>
</dbReference>
<evidence type="ECO:0000256" key="2">
    <source>
        <dbReference type="ARBA" id="ARBA00023125"/>
    </source>
</evidence>
<feature type="domain" description="HTH deoR-type" evidence="4">
    <location>
        <begin position="27"/>
        <end position="82"/>
    </location>
</feature>
<dbReference type="GO" id="GO:0003677">
    <property type="term" value="F:DNA binding"/>
    <property type="evidence" value="ECO:0007669"/>
    <property type="project" value="UniProtKB-KW"/>
</dbReference>
<comment type="caution">
    <text evidence="5">The sequence shown here is derived from an EMBL/GenBank/DDBJ whole genome shotgun (WGS) entry which is preliminary data.</text>
</comment>
<dbReference type="SUPFAM" id="SSF46785">
    <property type="entry name" value="Winged helix' DNA-binding domain"/>
    <property type="match status" value="1"/>
</dbReference>
<dbReference type="Proteomes" id="UP000645555">
    <property type="component" value="Unassembled WGS sequence"/>
</dbReference>
<name>A0A918K5D2_9ACTN</name>
<protein>
    <submittedName>
        <fullName evidence="5">DNA-binding transcriptional regulator</fullName>
    </submittedName>
</protein>
<keyword evidence="2 5" id="KW-0238">DNA-binding</keyword>